<sequence length="51" mass="5817">MNKISRWFRPVAHGDVWDKMSDVERRTALISSLFVAWIGALVIVAFGIWIG</sequence>
<keyword evidence="1" id="KW-0472">Membrane</keyword>
<protein>
    <recommendedName>
        <fullName evidence="4">Transmembrane protein</fullName>
    </recommendedName>
</protein>
<proteinExistence type="predicted"/>
<evidence type="ECO:0000313" key="3">
    <source>
        <dbReference type="Proteomes" id="UP000436513"/>
    </source>
</evidence>
<feature type="transmembrane region" description="Helical" evidence="1">
    <location>
        <begin position="28"/>
        <end position="50"/>
    </location>
</feature>
<accession>A0A6B9J3A7</accession>
<evidence type="ECO:0000313" key="2">
    <source>
        <dbReference type="EMBL" id="QGZ14092.1"/>
    </source>
</evidence>
<reference evidence="2 3" key="1">
    <citation type="submission" date="2019-10" db="EMBL/GenBank/DDBJ databases">
        <title>Complete genome sequence of bacteriophage vB_RLeM_RL38JI.</title>
        <authorList>
            <person name="Gunathilake D."/>
            <person name="Bhat S."/>
            <person name="Yost C.K."/>
            <person name="Hynes M.F."/>
        </authorList>
    </citation>
    <scope>NUCLEOTIDE SEQUENCE [LARGE SCALE GENOMIC DNA]</scope>
</reference>
<keyword evidence="1" id="KW-0812">Transmembrane</keyword>
<keyword evidence="1" id="KW-1133">Transmembrane helix</keyword>
<gene>
    <name evidence="2" type="ORF">RL38J1_035</name>
</gene>
<dbReference type="EMBL" id="MN549360">
    <property type="protein sequence ID" value="QGZ14092.1"/>
    <property type="molecule type" value="Genomic_DNA"/>
</dbReference>
<organism evidence="2 3">
    <name type="scientific">Rhizobium phage RL38J1</name>
    <dbReference type="NCBI Taxonomy" id="2663232"/>
    <lineage>
        <taxon>Viruses</taxon>
        <taxon>Duplodnaviria</taxon>
        <taxon>Heunggongvirae</taxon>
        <taxon>Uroviricota</taxon>
        <taxon>Caudoviricetes</taxon>
        <taxon>Pootjesviridae</taxon>
        <taxon>Innesvirus</taxon>
        <taxon>Innesvirus RL38J1</taxon>
    </lineage>
</organism>
<evidence type="ECO:0008006" key="4">
    <source>
        <dbReference type="Google" id="ProtNLM"/>
    </source>
</evidence>
<name>A0A6B9J3A7_9CAUD</name>
<evidence type="ECO:0000256" key="1">
    <source>
        <dbReference type="SAM" id="Phobius"/>
    </source>
</evidence>
<keyword evidence="3" id="KW-1185">Reference proteome</keyword>
<dbReference type="Proteomes" id="UP000436513">
    <property type="component" value="Segment"/>
</dbReference>